<feature type="transmembrane region" description="Helical" evidence="10">
    <location>
        <begin position="178"/>
        <end position="199"/>
    </location>
</feature>
<dbReference type="SUPFAM" id="SSF90123">
    <property type="entry name" value="ABC transporter transmembrane region"/>
    <property type="match status" value="1"/>
</dbReference>
<evidence type="ECO:0000313" key="14">
    <source>
        <dbReference type="EMBL" id="TKG33355.1"/>
    </source>
</evidence>
<evidence type="ECO:0000313" key="13">
    <source>
        <dbReference type="EMBL" id="PMP08817.1"/>
    </source>
</evidence>
<dbReference type="GO" id="GO:0034040">
    <property type="term" value="F:ATPase-coupled lipid transmembrane transporter activity"/>
    <property type="evidence" value="ECO:0007669"/>
    <property type="project" value="TreeGrafter"/>
</dbReference>
<dbReference type="FunFam" id="1.20.1560.10:FF:000056">
    <property type="entry name" value="Alpha-hemolysin translocation ATP-binding protein HlyB"/>
    <property type="match status" value="1"/>
</dbReference>
<feature type="transmembrane region" description="Helical" evidence="10">
    <location>
        <begin position="283"/>
        <end position="302"/>
    </location>
</feature>
<dbReference type="FunFam" id="3.40.50.300:FF:000299">
    <property type="entry name" value="ABC transporter ATP-binding protein/permease"/>
    <property type="match status" value="1"/>
</dbReference>
<evidence type="ECO:0000256" key="3">
    <source>
        <dbReference type="ARBA" id="ARBA00022448"/>
    </source>
</evidence>
<dbReference type="InterPro" id="IPR003593">
    <property type="entry name" value="AAA+_ATPase"/>
</dbReference>
<dbReference type="CDD" id="cd18588">
    <property type="entry name" value="ABC_6TM_CyaB_HlyB_like"/>
    <property type="match status" value="1"/>
</dbReference>
<evidence type="ECO:0000256" key="1">
    <source>
        <dbReference type="ARBA" id="ARBA00004651"/>
    </source>
</evidence>
<dbReference type="GO" id="GO:0030253">
    <property type="term" value="P:protein secretion by the type I secretion system"/>
    <property type="evidence" value="ECO:0007669"/>
    <property type="project" value="InterPro"/>
</dbReference>
<dbReference type="GO" id="GO:0030256">
    <property type="term" value="C:type I protein secretion system complex"/>
    <property type="evidence" value="ECO:0007669"/>
    <property type="project" value="InterPro"/>
</dbReference>
<evidence type="ECO:0000313" key="15">
    <source>
        <dbReference type="Proteomes" id="UP000235579"/>
    </source>
</evidence>
<evidence type="ECO:0000259" key="12">
    <source>
        <dbReference type="PROSITE" id="PS50929"/>
    </source>
</evidence>
<evidence type="ECO:0000256" key="9">
    <source>
        <dbReference type="ARBA" id="ARBA00023136"/>
    </source>
</evidence>
<dbReference type="SUPFAM" id="SSF52540">
    <property type="entry name" value="P-loop containing nucleoside triphosphate hydrolases"/>
    <property type="match status" value="1"/>
</dbReference>
<dbReference type="Gene3D" id="1.20.1560.10">
    <property type="entry name" value="ABC transporter type 1, transmembrane domain"/>
    <property type="match status" value="1"/>
</dbReference>
<evidence type="ECO:0000256" key="8">
    <source>
        <dbReference type="ARBA" id="ARBA00022989"/>
    </source>
</evidence>
<name>A0A2N7NCE0_9VIBR</name>
<evidence type="ECO:0000313" key="16">
    <source>
        <dbReference type="Proteomes" id="UP000308018"/>
    </source>
</evidence>
<feature type="domain" description="ABC transporter" evidence="11">
    <location>
        <begin position="458"/>
        <end position="693"/>
    </location>
</feature>
<evidence type="ECO:0000256" key="10">
    <source>
        <dbReference type="SAM" id="Phobius"/>
    </source>
</evidence>
<dbReference type="InterPro" id="IPR010132">
    <property type="entry name" value="ATPase_T1SS_HlyB"/>
</dbReference>
<dbReference type="InterPro" id="IPR036640">
    <property type="entry name" value="ABC1_TM_sf"/>
</dbReference>
<dbReference type="InterPro" id="IPR017871">
    <property type="entry name" value="ABC_transporter-like_CS"/>
</dbReference>
<dbReference type="Gene3D" id="3.90.70.10">
    <property type="entry name" value="Cysteine proteinases"/>
    <property type="match status" value="1"/>
</dbReference>
<dbReference type="SMART" id="SM00382">
    <property type="entry name" value="AAA"/>
    <property type="match status" value="1"/>
</dbReference>
<evidence type="ECO:0000256" key="7">
    <source>
        <dbReference type="ARBA" id="ARBA00022840"/>
    </source>
</evidence>
<protein>
    <submittedName>
        <fullName evidence="13">Peptidase C39</fullName>
    </submittedName>
    <submittedName>
        <fullName evidence="14">Peptidase domain-containing ABC transporter</fullName>
    </submittedName>
</protein>
<dbReference type="Gene3D" id="3.40.50.300">
    <property type="entry name" value="P-loop containing nucleotide triphosphate hydrolases"/>
    <property type="match status" value="1"/>
</dbReference>
<reference evidence="13" key="2">
    <citation type="submission" date="2016-07" db="EMBL/GenBank/DDBJ databases">
        <authorList>
            <person name="Wan K."/>
            <person name="Booth B."/>
            <person name="Spirohn K."/>
            <person name="Hao T."/>
            <person name="Hu Y."/>
            <person name="Calderwood M."/>
            <person name="Hill D."/>
            <person name="Mohr S."/>
            <person name="Vidal M."/>
            <person name="Celniker S."/>
            <person name="Perrimon N."/>
        </authorList>
    </citation>
    <scope>NUCLEOTIDE SEQUENCE</scope>
    <source>
        <strain evidence="13">10N.222.48.A2</strain>
    </source>
</reference>
<feature type="transmembrane region" description="Helical" evidence="10">
    <location>
        <begin position="255"/>
        <end position="277"/>
    </location>
</feature>
<dbReference type="Proteomes" id="UP000235579">
    <property type="component" value="Unassembled WGS sequence"/>
</dbReference>
<dbReference type="InterPro" id="IPR039421">
    <property type="entry name" value="Type_1_exporter"/>
</dbReference>
<dbReference type="AlphaFoldDB" id="A0A2N7NCE0"/>
<dbReference type="PROSITE" id="PS00211">
    <property type="entry name" value="ABC_TRANSPORTER_1"/>
    <property type="match status" value="1"/>
</dbReference>
<keyword evidence="6" id="KW-0547">Nucleotide-binding</keyword>
<dbReference type="PROSITE" id="PS50893">
    <property type="entry name" value="ABC_TRANSPORTER_2"/>
    <property type="match status" value="1"/>
</dbReference>
<dbReference type="GO" id="GO:0140359">
    <property type="term" value="F:ABC-type transporter activity"/>
    <property type="evidence" value="ECO:0007669"/>
    <property type="project" value="InterPro"/>
</dbReference>
<organism evidence="13 15">
    <name type="scientific">Vibrio tasmaniensis</name>
    <dbReference type="NCBI Taxonomy" id="212663"/>
    <lineage>
        <taxon>Bacteria</taxon>
        <taxon>Pseudomonadati</taxon>
        <taxon>Pseudomonadota</taxon>
        <taxon>Gammaproteobacteria</taxon>
        <taxon>Vibrionales</taxon>
        <taxon>Vibrionaceae</taxon>
        <taxon>Vibrio</taxon>
    </lineage>
</organism>
<keyword evidence="8 10" id="KW-1133">Transmembrane helix</keyword>
<reference evidence="14 16" key="4">
    <citation type="submission" date="2019-04" db="EMBL/GenBank/DDBJ databases">
        <title>A reverse ecology approach based on a biological definition of microbial populations.</title>
        <authorList>
            <person name="Arevalo P."/>
            <person name="Vaninsberghe D."/>
            <person name="Elsherbini J."/>
            <person name="Gore J."/>
            <person name="Polz M."/>
        </authorList>
    </citation>
    <scope>NUCLEOTIDE SEQUENCE [LARGE SCALE GENOMIC DNA]</scope>
    <source>
        <strain evidence="14 16">10N.222.45.A8</strain>
    </source>
</reference>
<evidence type="ECO:0000256" key="6">
    <source>
        <dbReference type="ARBA" id="ARBA00022741"/>
    </source>
</evidence>
<comment type="subcellular location">
    <subcellularLocation>
        <location evidence="1">Cell membrane</location>
        <topology evidence="1">Multi-pass membrane protein</topology>
    </subcellularLocation>
</comment>
<dbReference type="Pfam" id="PF00664">
    <property type="entry name" value="ABC_membrane"/>
    <property type="match status" value="1"/>
</dbReference>
<proteinExistence type="inferred from homology"/>
<dbReference type="Proteomes" id="UP000308018">
    <property type="component" value="Unassembled WGS sequence"/>
</dbReference>
<dbReference type="Pfam" id="PF00005">
    <property type="entry name" value="ABC_tran"/>
    <property type="match status" value="1"/>
</dbReference>
<accession>A0A2N7NCE0</accession>
<keyword evidence="9 10" id="KW-0472">Membrane</keyword>
<comment type="similarity">
    <text evidence="2">Belongs to the ABC transporter superfamily. Protein-1 exporter (TC 3.A.1.109) family.</text>
</comment>
<dbReference type="InterPro" id="IPR011527">
    <property type="entry name" value="ABC1_TM_dom"/>
</dbReference>
<dbReference type="InterPro" id="IPR003439">
    <property type="entry name" value="ABC_transporter-like_ATP-bd"/>
</dbReference>
<keyword evidence="7" id="KW-0067">ATP-binding</keyword>
<dbReference type="GO" id="GO:0016887">
    <property type="term" value="F:ATP hydrolysis activity"/>
    <property type="evidence" value="ECO:0007669"/>
    <property type="project" value="InterPro"/>
</dbReference>
<dbReference type="PROSITE" id="PS50929">
    <property type="entry name" value="ABC_TM1F"/>
    <property type="match status" value="1"/>
</dbReference>
<evidence type="ECO:0000256" key="5">
    <source>
        <dbReference type="ARBA" id="ARBA00022692"/>
    </source>
</evidence>
<sequence>MTAKETMIILCINLHLKLIEDGKKDIINGENDISKIKEMNYFDFIKKIENEKEIKVSAKFSQFKSLDKVKTPSILFDMEGLPLTLAKSNKDKCLIQRPNKETPEIISYNELNSIWNHRWLEIKQAQSRFDIAWFIPEFLQHKRILGEIFLFSFVLQILALISPLFFQVVMDKVLVHQAWSTLDVLVIGLVITGIVEVLLRGLREYQYAHTANRIDIQLGLKLVKHLFGLPLMFFKTRQVGAIVTRVRELDTVREFLTGSMFTLTVEFLFMFVFLYVMSLLSPPLTWLFIATIPLYVLLAWWLTPRMQAAVEEQFTHAAANTSFLTETVAGSETLKSLAVEPRFVRRWDDQTEKMVSTGYVVQQLNNRSNHVVQLIQKVTSVGVLWLGATEVLSLEMTIGQLIAFNMMTNHIAQPLSRMVELWGQFIQTRVALEKLGDMLNLPVEQHTGSDTIALQGAISFKNILFRYQPDIPPTLNNLSLDIQAGETLGVVGTSGSGKSTLARLLLRLYCPEKGLITVDNTPLNQIGIQQLRQQIGIVLQENYLFNKSVCENIAQSKPEASLEEVIEAAKLSGAHEFIMKLPIGYDTILAEGGQSLSGGQRQRLAIARTLLSDPKIMILDEATSALDDESQALIQSNMANIAKGRTVITIAHRLSTVRDCDRIIVLHQGNIVEQGNHQQLITLGKQYKQLWQLQQELKQEDSNA</sequence>
<keyword evidence="3" id="KW-0813">Transport</keyword>
<dbReference type="InterPro" id="IPR027417">
    <property type="entry name" value="P-loop_NTPase"/>
</dbReference>
<dbReference type="NCBIfam" id="TIGR01846">
    <property type="entry name" value="type_I_sec_HlyB"/>
    <property type="match status" value="1"/>
</dbReference>
<keyword evidence="4" id="KW-1003">Cell membrane</keyword>
<dbReference type="EMBL" id="SYVV01000017">
    <property type="protein sequence ID" value="TKG33355.1"/>
    <property type="molecule type" value="Genomic_DNA"/>
</dbReference>
<feature type="domain" description="ABC transmembrane type-1" evidence="12">
    <location>
        <begin position="148"/>
        <end position="427"/>
    </location>
</feature>
<dbReference type="PANTHER" id="PTHR24221:SF647">
    <property type="entry name" value="BLL6336 PROTEIN"/>
    <property type="match status" value="1"/>
</dbReference>
<feature type="transmembrane region" description="Helical" evidence="10">
    <location>
        <begin position="148"/>
        <end position="166"/>
    </location>
</feature>
<keyword evidence="5 10" id="KW-0812">Transmembrane</keyword>
<reference evidence="13" key="3">
    <citation type="journal article" date="2018" name="Nature">
        <title>A major lineage of non-tailed dsDNA viruses as unrecognized killers of marine bacteria.</title>
        <authorList>
            <person name="Kauffman K.M."/>
            <person name="Hussain F.A."/>
            <person name="Yang J."/>
            <person name="Arevalo P."/>
            <person name="Brown J.M."/>
            <person name="Chang W.K."/>
            <person name="VanInsberghe D."/>
            <person name="Elsherbini J."/>
            <person name="Sharma R.S."/>
            <person name="Cutler M.B."/>
            <person name="Kelly L."/>
            <person name="Polz M.F."/>
        </authorList>
    </citation>
    <scope>NUCLEOTIDE SEQUENCE</scope>
    <source>
        <strain evidence="13">10N.222.48.A2</strain>
    </source>
</reference>
<comment type="caution">
    <text evidence="13">The sequence shown here is derived from an EMBL/GenBank/DDBJ whole genome shotgun (WGS) entry which is preliminary data.</text>
</comment>
<evidence type="ECO:0000256" key="2">
    <source>
        <dbReference type="ARBA" id="ARBA00006025"/>
    </source>
</evidence>
<dbReference type="RefSeq" id="WP_102258476.1">
    <property type="nucleotide sequence ID" value="NZ_MDBP01000101.1"/>
</dbReference>
<dbReference type="EMBL" id="MDBP01000101">
    <property type="protein sequence ID" value="PMP08817.1"/>
    <property type="molecule type" value="Genomic_DNA"/>
</dbReference>
<evidence type="ECO:0000256" key="4">
    <source>
        <dbReference type="ARBA" id="ARBA00022475"/>
    </source>
</evidence>
<dbReference type="GO" id="GO:0005524">
    <property type="term" value="F:ATP binding"/>
    <property type="evidence" value="ECO:0007669"/>
    <property type="project" value="UniProtKB-KW"/>
</dbReference>
<reference evidence="15" key="1">
    <citation type="submission" date="2016-07" db="EMBL/GenBank/DDBJ databases">
        <title>Nontailed viruses are major unrecognized killers of bacteria in the ocean.</title>
        <authorList>
            <person name="Kauffman K."/>
            <person name="Hussain F."/>
            <person name="Yang J."/>
            <person name="Arevalo P."/>
            <person name="Brown J."/>
            <person name="Cutler M."/>
            <person name="Kelly L."/>
            <person name="Polz M.F."/>
        </authorList>
    </citation>
    <scope>NUCLEOTIDE SEQUENCE [LARGE SCALE GENOMIC DNA]</scope>
    <source>
        <strain evidence="15">10N.222.48.A2</strain>
    </source>
</reference>
<dbReference type="GO" id="GO:0005886">
    <property type="term" value="C:plasma membrane"/>
    <property type="evidence" value="ECO:0007669"/>
    <property type="project" value="UniProtKB-SubCell"/>
</dbReference>
<evidence type="ECO:0000259" key="11">
    <source>
        <dbReference type="PROSITE" id="PS50893"/>
    </source>
</evidence>
<gene>
    <name evidence="13" type="ORF">BCS92_24145</name>
    <name evidence="14" type="ORF">FC057_11940</name>
</gene>
<dbReference type="PANTHER" id="PTHR24221">
    <property type="entry name" value="ATP-BINDING CASSETTE SUB-FAMILY B"/>
    <property type="match status" value="1"/>
</dbReference>